<dbReference type="Gene3D" id="1.20.1250.20">
    <property type="entry name" value="MFS general substrate transporter like domains"/>
    <property type="match status" value="1"/>
</dbReference>
<dbReference type="STRING" id="1105367.CG50_07590"/>
<feature type="transmembrane region" description="Helical" evidence="7">
    <location>
        <begin position="163"/>
        <end position="188"/>
    </location>
</feature>
<feature type="transmembrane region" description="Helical" evidence="7">
    <location>
        <begin position="404"/>
        <end position="421"/>
    </location>
</feature>
<dbReference type="InterPro" id="IPR020846">
    <property type="entry name" value="MFS_dom"/>
</dbReference>
<comment type="subcellular location">
    <subcellularLocation>
        <location evidence="1">Cell membrane</location>
        <topology evidence="1">Multi-pass membrane protein</topology>
    </subcellularLocation>
</comment>
<keyword evidence="5 7" id="KW-1133">Transmembrane helix</keyword>
<feature type="transmembrane region" description="Helical" evidence="7">
    <location>
        <begin position="12"/>
        <end position="35"/>
    </location>
</feature>
<dbReference type="SUPFAM" id="SSF103473">
    <property type="entry name" value="MFS general substrate transporter"/>
    <property type="match status" value="1"/>
</dbReference>
<evidence type="ECO:0000256" key="2">
    <source>
        <dbReference type="ARBA" id="ARBA00022448"/>
    </source>
</evidence>
<accession>A0A086XS51</accession>
<feature type="transmembrane region" description="Helical" evidence="7">
    <location>
        <begin position="262"/>
        <end position="284"/>
    </location>
</feature>
<keyword evidence="3" id="KW-1003">Cell membrane</keyword>
<evidence type="ECO:0000256" key="4">
    <source>
        <dbReference type="ARBA" id="ARBA00022692"/>
    </source>
</evidence>
<evidence type="ECO:0000256" key="6">
    <source>
        <dbReference type="ARBA" id="ARBA00023136"/>
    </source>
</evidence>
<dbReference type="PROSITE" id="PS50850">
    <property type="entry name" value="MFS"/>
    <property type="match status" value="1"/>
</dbReference>
<evidence type="ECO:0000313" key="10">
    <source>
        <dbReference type="Proteomes" id="UP000028824"/>
    </source>
</evidence>
<protein>
    <submittedName>
        <fullName evidence="9">Methyl viologen resistance protein SmvA</fullName>
    </submittedName>
</protein>
<name>A0A086XS51_9RHOB</name>
<dbReference type="OrthoDB" id="9807274at2"/>
<keyword evidence="2" id="KW-0813">Transport</keyword>
<feature type="transmembrane region" description="Helical" evidence="7">
    <location>
        <begin position="362"/>
        <end position="383"/>
    </location>
</feature>
<feature type="transmembrane region" description="Helical" evidence="7">
    <location>
        <begin position="47"/>
        <end position="67"/>
    </location>
</feature>
<keyword evidence="4 7" id="KW-0812">Transmembrane</keyword>
<dbReference type="RefSeq" id="WP_036639204.1">
    <property type="nucleotide sequence ID" value="NZ_JFZB01000033.1"/>
</dbReference>
<dbReference type="InterPro" id="IPR036259">
    <property type="entry name" value="MFS_trans_sf"/>
</dbReference>
<keyword evidence="10" id="KW-1185">Reference proteome</keyword>
<feature type="transmembrane region" description="Helical" evidence="7">
    <location>
        <begin position="104"/>
        <end position="125"/>
    </location>
</feature>
<reference evidence="9 10" key="1">
    <citation type="submission" date="2014-03" db="EMBL/GenBank/DDBJ databases">
        <title>Genome of Paenirhodobacter enshiensis DW2-9.</title>
        <authorList>
            <person name="Wang D."/>
            <person name="Wang G."/>
        </authorList>
    </citation>
    <scope>NUCLEOTIDE SEQUENCE [LARGE SCALE GENOMIC DNA]</scope>
    <source>
        <strain evidence="9 10">DW2-9</strain>
    </source>
</reference>
<dbReference type="EMBL" id="JFZB01000033">
    <property type="protein sequence ID" value="KFI24851.1"/>
    <property type="molecule type" value="Genomic_DNA"/>
</dbReference>
<organism evidence="9 10">
    <name type="scientific">Paenirhodobacter enshiensis</name>
    <dbReference type="NCBI Taxonomy" id="1105367"/>
    <lineage>
        <taxon>Bacteria</taxon>
        <taxon>Pseudomonadati</taxon>
        <taxon>Pseudomonadota</taxon>
        <taxon>Alphaproteobacteria</taxon>
        <taxon>Rhodobacterales</taxon>
        <taxon>Rhodobacter group</taxon>
        <taxon>Paenirhodobacter</taxon>
    </lineage>
</organism>
<dbReference type="InterPro" id="IPR011701">
    <property type="entry name" value="MFS"/>
</dbReference>
<feature type="transmembrane region" description="Helical" evidence="7">
    <location>
        <begin position="79"/>
        <end position="98"/>
    </location>
</feature>
<dbReference type="PANTHER" id="PTHR42718">
    <property type="entry name" value="MAJOR FACILITATOR SUPERFAMILY MULTIDRUG TRANSPORTER MFSC"/>
    <property type="match status" value="1"/>
</dbReference>
<feature type="transmembrane region" description="Helical" evidence="7">
    <location>
        <begin position="200"/>
        <end position="218"/>
    </location>
</feature>
<feature type="transmembrane region" description="Helical" evidence="7">
    <location>
        <begin position="333"/>
        <end position="350"/>
    </location>
</feature>
<dbReference type="AlphaFoldDB" id="A0A086XS51"/>
<dbReference type="Gene3D" id="1.20.1720.10">
    <property type="entry name" value="Multidrug resistance protein D"/>
    <property type="match status" value="1"/>
</dbReference>
<feature type="transmembrane region" description="Helical" evidence="7">
    <location>
        <begin position="304"/>
        <end position="326"/>
    </location>
</feature>
<dbReference type="PRINTS" id="PR01036">
    <property type="entry name" value="TCRTETB"/>
</dbReference>
<evidence type="ECO:0000256" key="3">
    <source>
        <dbReference type="ARBA" id="ARBA00022475"/>
    </source>
</evidence>
<evidence type="ECO:0000259" key="8">
    <source>
        <dbReference type="PROSITE" id="PS50850"/>
    </source>
</evidence>
<dbReference type="GO" id="GO:0022857">
    <property type="term" value="F:transmembrane transporter activity"/>
    <property type="evidence" value="ECO:0007669"/>
    <property type="project" value="InterPro"/>
</dbReference>
<keyword evidence="6 7" id="KW-0472">Membrane</keyword>
<dbReference type="eggNOG" id="COG0477">
    <property type="taxonomic scope" value="Bacteria"/>
</dbReference>
<feature type="transmembrane region" description="Helical" evidence="7">
    <location>
        <begin position="137"/>
        <end position="157"/>
    </location>
</feature>
<dbReference type="GO" id="GO:0005886">
    <property type="term" value="C:plasma membrane"/>
    <property type="evidence" value="ECO:0007669"/>
    <property type="project" value="UniProtKB-SubCell"/>
</dbReference>
<evidence type="ECO:0000256" key="5">
    <source>
        <dbReference type="ARBA" id="ARBA00022989"/>
    </source>
</evidence>
<dbReference type="Pfam" id="PF07690">
    <property type="entry name" value="MFS_1"/>
    <property type="match status" value="1"/>
</dbReference>
<feature type="transmembrane region" description="Helical" evidence="7">
    <location>
        <begin position="475"/>
        <end position="495"/>
    </location>
</feature>
<feature type="domain" description="Major facilitator superfamily (MFS) profile" evidence="8">
    <location>
        <begin position="13"/>
        <end position="499"/>
    </location>
</feature>
<feature type="transmembrane region" description="Helical" evidence="7">
    <location>
        <begin position="230"/>
        <end position="250"/>
    </location>
</feature>
<gene>
    <name evidence="9" type="ORF">CG50_07590</name>
</gene>
<dbReference type="CDD" id="cd17321">
    <property type="entry name" value="MFS_MMR_MDR_like"/>
    <property type="match status" value="1"/>
</dbReference>
<evidence type="ECO:0000256" key="7">
    <source>
        <dbReference type="SAM" id="Phobius"/>
    </source>
</evidence>
<evidence type="ECO:0000256" key="1">
    <source>
        <dbReference type="ARBA" id="ARBA00004651"/>
    </source>
</evidence>
<sequence length="505" mass="52020">MSIRQPGPKRWLVLMAVMLAFLPVVLDMTILHVAVPTLTQALAASNTQVLWIIDIYPLLMAGLLVPMGTLADRVGNRRILLTGLTVFGLASALAAFAPSAPMLIAARMLLALGGAMIMPCVLGIIRRTFEDPAERGLALGLWGTVGAAGAAVGPLIGGALLGHFWWGSVFLVNVPVMLIVLPTCWILLPRREEIAPGHWAIGQALLLILGMIATVYAIKAGFGAKQPLPVVLLVLALGAVLLSVFVRLQLRSPEPMLDLSLFSRPAIVAGIIMAVVASGSLAGVELTLAQELQYVLGKTPLQAGLFMIPIMAAAALGGPVAGWLSARFGLRPVACLSLAVSAEALAGLAITDFRAPGPIVPVLLAVLGLALSIGLTASSIAIMGAADASEAGAAGSLEATGYELGSGLGITLFGVFMSVVFERHLVLPEGVPETLADQASRSIGDVYIAARQLGSDPGAAMISAGKAAFSATHSVLLTTAAILMSLLTVLVLLLLSQTRPAAGRP</sequence>
<dbReference type="PANTHER" id="PTHR42718:SF47">
    <property type="entry name" value="METHYL VIOLOGEN RESISTANCE PROTEIN SMVA"/>
    <property type="match status" value="1"/>
</dbReference>
<comment type="caution">
    <text evidence="9">The sequence shown here is derived from an EMBL/GenBank/DDBJ whole genome shotgun (WGS) entry which is preliminary data.</text>
</comment>
<proteinExistence type="predicted"/>
<evidence type="ECO:0000313" key="9">
    <source>
        <dbReference type="EMBL" id="KFI24851.1"/>
    </source>
</evidence>
<dbReference type="Proteomes" id="UP000028824">
    <property type="component" value="Unassembled WGS sequence"/>
</dbReference>